<dbReference type="CTD" id="9944491"/>
<proteinExistence type="predicted"/>
<dbReference type="Proteomes" id="UP000095285">
    <property type="component" value="Unassembled WGS sequence"/>
</dbReference>
<organism evidence="3 4">
    <name type="scientific">Loa loa</name>
    <name type="common">Eye worm</name>
    <name type="synonym">Filaria loa</name>
    <dbReference type="NCBI Taxonomy" id="7209"/>
    <lineage>
        <taxon>Eukaryota</taxon>
        <taxon>Metazoa</taxon>
        <taxon>Ecdysozoa</taxon>
        <taxon>Nematoda</taxon>
        <taxon>Chromadorea</taxon>
        <taxon>Rhabditida</taxon>
        <taxon>Spirurina</taxon>
        <taxon>Spiruromorpha</taxon>
        <taxon>Filarioidea</taxon>
        <taxon>Onchocercidae</taxon>
        <taxon>Loa</taxon>
    </lineage>
</organism>
<gene>
    <name evidence="2 4" type="ORF">LOAG_07073</name>
</gene>
<evidence type="ECO:0000313" key="3">
    <source>
        <dbReference type="Proteomes" id="UP000095285"/>
    </source>
</evidence>
<keyword evidence="1" id="KW-1133">Transmembrane helix</keyword>
<dbReference type="RefSeq" id="XP_003142655.1">
    <property type="nucleotide sequence ID" value="XM_003142607.2"/>
</dbReference>
<name>A0A1I7W5S0_LOALO</name>
<protein>
    <submittedName>
        <fullName evidence="4">DUF4013 domain-containing protein</fullName>
    </submittedName>
</protein>
<dbReference type="WBParaSite" id="EN70_9915">
    <property type="protein sequence ID" value="EN70_9915"/>
    <property type="gene ID" value="EN70_9915"/>
</dbReference>
<keyword evidence="1" id="KW-0472">Membrane</keyword>
<dbReference type="AlphaFoldDB" id="A0A1I7W5S0"/>
<reference evidence="2 3" key="1">
    <citation type="submission" date="2012-04" db="EMBL/GenBank/DDBJ databases">
        <title>The Genome Sequence of Loa loa.</title>
        <authorList>
            <consortium name="The Broad Institute Genome Sequencing Platform"/>
            <consortium name="Broad Institute Genome Sequencing Center for Infectious Disease"/>
            <person name="Nutman T.B."/>
            <person name="Fink D.L."/>
            <person name="Russ C."/>
            <person name="Young S."/>
            <person name="Zeng Q."/>
            <person name="Gargeya S."/>
            <person name="Alvarado L."/>
            <person name="Berlin A."/>
            <person name="Chapman S.B."/>
            <person name="Chen Z."/>
            <person name="Freedman E."/>
            <person name="Gellesch M."/>
            <person name="Goldberg J."/>
            <person name="Griggs A."/>
            <person name="Gujja S."/>
            <person name="Heilman E.R."/>
            <person name="Heiman D."/>
            <person name="Howarth C."/>
            <person name="Mehta T."/>
            <person name="Neiman D."/>
            <person name="Pearson M."/>
            <person name="Roberts A."/>
            <person name="Saif S."/>
            <person name="Shea T."/>
            <person name="Shenoy N."/>
            <person name="Sisk P."/>
            <person name="Stolte C."/>
            <person name="Sykes S."/>
            <person name="White J."/>
            <person name="Yandava C."/>
            <person name="Haas B."/>
            <person name="Henn M.R."/>
            <person name="Nusbaum C."/>
            <person name="Birren B."/>
        </authorList>
    </citation>
    <scope>NUCLEOTIDE SEQUENCE [LARGE SCALE GENOMIC DNA]</scope>
</reference>
<feature type="transmembrane region" description="Helical" evidence="1">
    <location>
        <begin position="48"/>
        <end position="81"/>
    </location>
</feature>
<accession>A0A1S0TY94</accession>
<sequence length="107" mass="12143">MLTVFDSELDWRLAVLIKILIIFNAIPIILLSLYVIISSIVIYSSAALIQFIAFLFGLAIFAPFLLFSSLSALIVSFIIIISRRIFIEENVGPFPNFVSYRGRRKVE</sequence>
<reference evidence="4" key="2">
    <citation type="submission" date="2016-11" db="UniProtKB">
        <authorList>
            <consortium name="WormBaseParasite"/>
        </authorList>
    </citation>
    <scope>IDENTIFICATION</scope>
</reference>
<evidence type="ECO:0000313" key="2">
    <source>
        <dbReference type="EMBL" id="EFO21415.1"/>
    </source>
</evidence>
<evidence type="ECO:0000313" key="4">
    <source>
        <dbReference type="WBParaSite" id="EN70_9915"/>
    </source>
</evidence>
<dbReference type="GeneID" id="9944491"/>
<keyword evidence="1" id="KW-0812">Transmembrane</keyword>
<dbReference type="EMBL" id="JH712117">
    <property type="protein sequence ID" value="EFO21415.1"/>
    <property type="molecule type" value="Genomic_DNA"/>
</dbReference>
<dbReference type="OMA" id="DWRFAIL"/>
<keyword evidence="3" id="KW-1185">Reference proteome</keyword>
<feature type="transmembrane region" description="Helical" evidence="1">
    <location>
        <begin position="21"/>
        <end position="42"/>
    </location>
</feature>
<accession>A0A1I7W5S0</accession>
<dbReference type="KEGG" id="loa:LOAG_07073"/>
<evidence type="ECO:0000256" key="1">
    <source>
        <dbReference type="SAM" id="Phobius"/>
    </source>
</evidence>